<keyword evidence="2" id="KW-1133">Transmembrane helix</keyword>
<feature type="compositionally biased region" description="Polar residues" evidence="1">
    <location>
        <begin position="270"/>
        <end position="280"/>
    </location>
</feature>
<reference evidence="3 4" key="1">
    <citation type="submission" date="2021-08" db="EMBL/GenBank/DDBJ databases">
        <title>Draft Genome Sequence of Phanerochaete sordida strain YK-624.</title>
        <authorList>
            <person name="Mori T."/>
            <person name="Dohra H."/>
            <person name="Suzuki T."/>
            <person name="Kawagishi H."/>
            <person name="Hirai H."/>
        </authorList>
    </citation>
    <scope>NUCLEOTIDE SEQUENCE [LARGE SCALE GENOMIC DNA]</scope>
    <source>
        <strain evidence="3 4">YK-624</strain>
    </source>
</reference>
<sequence length="1080" mass="117540">MASGSRSAWPSTPVAPSSPRPHVPSSPGPSHARPFPSSSRPVPVKQPPQLTQPTPVKLSSSSIRNLPFRLTHPPEIPPELVHSSVPPSQTLSARDKGKGKAHWWSWNPADFGLRIQPQYEVSLEDVLDRKHLPPLGLKDFEEWLLYVDHMPENLYFILWLREYTARYDRWTSSLKSAAKKKHAKHKTRRSRELAFNTHPPPPTPLQPPQPEPPSLLQPPSGFHFPSARQRPLPSLGVAISSLSASSPPPPLATRSLPSSPTVVSSPTSPATLFSNESSESLEQHNADRRYRPYAPSPPPLPPNSSLALFYLRAKETFFVPGAPYELDVGSEVLGAFFAGDDEKGQDKGDGRNSTDPYDALRNLSTGDLKNMMKGTKGTGGKLPPPPAPHVFDDLKDIIEDRLRDSLARLVIATYNNVGMSRAYCGNAGGTVIGILLSGPPLAACFATHAARWWRLCALPGMWIGLTIFISALYGVCMMIYMFGDLRQLRSFELARPAISKPKPLKGDPLRGHRDSLKNATNDKCPRIVSNPPSPTAVTFTNPFPTAGASEVYSLSPSQASLSPASATSLSVPDPGSPSTKPVPRKMSLPTGLFFGSRVRAEEEETERERFERMMREATTPLTQPPLMPPLARVRSASVNDAAPSPLDLGVRLSPSPLTAPGKMHFDQGKRRSLDGVALELAGGRRSQETEENLSDDGYSSGSYDSSNSESESDEDIDRLQLSRRRRRRPVIEVSDAFYDENPAPEGPATAPADWFPASLERAARMNPIRDCPGPAPQQTSNFTTSNTSSHLTSSRGSAATNKKKNAPAPGGDPMWPDYEAGKENHNPWAMWASRAADRAEEPRREARAEQDPKPEPKRESLPNTAMFIQPFDYDGAQPWMGQDDLEKGARARADAPPGAVAFDFDGLPPRTTFSVSLQSSARAQGAKRTKGAAPARAASPAPSRSDLGSAIDVARHGWLVRTLCAALERLQRRCSPENVVEVFRRRSVEGERGADGGAPDEKAPPTRMGEKPRVVDEDGGRGRERRRRRVYLSVPAFAAPLTPVLNPLVGRAQWEIVVRSAALAAVISVVVVGGLLGVPE</sequence>
<feature type="compositionally biased region" description="Polar residues" evidence="1">
    <location>
        <begin position="1"/>
        <end position="10"/>
    </location>
</feature>
<evidence type="ECO:0000256" key="1">
    <source>
        <dbReference type="SAM" id="MobiDB-lite"/>
    </source>
</evidence>
<feature type="compositionally biased region" description="Low complexity" evidence="1">
    <location>
        <begin position="562"/>
        <end position="572"/>
    </location>
</feature>
<feature type="compositionally biased region" description="Basic and acidic residues" evidence="1">
    <location>
        <begin position="504"/>
        <end position="516"/>
    </location>
</feature>
<accession>A0A9P3GRR6</accession>
<dbReference type="PANTHER" id="PTHR39466">
    <property type="entry name" value="RGS DOMAIN-CONTAINING PROTEIN"/>
    <property type="match status" value="1"/>
</dbReference>
<dbReference type="Proteomes" id="UP000703269">
    <property type="component" value="Unassembled WGS sequence"/>
</dbReference>
<proteinExistence type="predicted"/>
<dbReference type="OrthoDB" id="3232309at2759"/>
<feature type="compositionally biased region" description="Polar residues" evidence="1">
    <location>
        <begin position="48"/>
        <end position="60"/>
    </location>
</feature>
<feature type="transmembrane region" description="Helical" evidence="2">
    <location>
        <begin position="1030"/>
        <end position="1050"/>
    </location>
</feature>
<feature type="compositionally biased region" description="Basic and acidic residues" evidence="1">
    <location>
        <begin position="281"/>
        <end position="290"/>
    </location>
</feature>
<dbReference type="AlphaFoldDB" id="A0A9P3GRR6"/>
<evidence type="ECO:0000256" key="2">
    <source>
        <dbReference type="SAM" id="Phobius"/>
    </source>
</evidence>
<feature type="transmembrane region" description="Helical" evidence="2">
    <location>
        <begin position="461"/>
        <end position="482"/>
    </location>
</feature>
<feature type="compositionally biased region" description="Low complexity" evidence="1">
    <location>
        <begin position="695"/>
        <end position="709"/>
    </location>
</feature>
<feature type="region of interest" description="Disordered" evidence="1">
    <location>
        <begin position="917"/>
        <end position="948"/>
    </location>
</feature>
<feature type="compositionally biased region" description="Low complexity" evidence="1">
    <location>
        <begin position="932"/>
        <end position="945"/>
    </location>
</feature>
<feature type="region of interest" description="Disordered" evidence="1">
    <location>
        <begin position="502"/>
        <end position="540"/>
    </location>
</feature>
<name>A0A9P3GRR6_9APHY</name>
<feature type="transmembrane region" description="Helical" evidence="2">
    <location>
        <begin position="1056"/>
        <end position="1078"/>
    </location>
</feature>
<feature type="compositionally biased region" description="Pro residues" evidence="1">
    <location>
        <begin position="198"/>
        <end position="216"/>
    </location>
</feature>
<feature type="compositionally biased region" description="Basic residues" evidence="1">
    <location>
        <begin position="177"/>
        <end position="189"/>
    </location>
</feature>
<feature type="compositionally biased region" description="Pro residues" evidence="1">
    <location>
        <begin position="16"/>
        <end position="27"/>
    </location>
</feature>
<comment type="caution">
    <text evidence="3">The sequence shown here is derived from an EMBL/GenBank/DDBJ whole genome shotgun (WGS) entry which is preliminary data.</text>
</comment>
<feature type="region of interest" description="Disordered" evidence="1">
    <location>
        <begin position="989"/>
        <end position="1022"/>
    </location>
</feature>
<organism evidence="3 4">
    <name type="scientific">Phanerochaete sordida</name>
    <dbReference type="NCBI Taxonomy" id="48140"/>
    <lineage>
        <taxon>Eukaryota</taxon>
        <taxon>Fungi</taxon>
        <taxon>Dikarya</taxon>
        <taxon>Basidiomycota</taxon>
        <taxon>Agaricomycotina</taxon>
        <taxon>Agaricomycetes</taxon>
        <taxon>Polyporales</taxon>
        <taxon>Phanerochaetaceae</taxon>
        <taxon>Phanerochaete</taxon>
    </lineage>
</organism>
<feature type="region of interest" description="Disordered" evidence="1">
    <location>
        <begin position="766"/>
        <end position="821"/>
    </location>
</feature>
<feature type="region of interest" description="Disordered" evidence="1">
    <location>
        <begin position="340"/>
        <end position="360"/>
    </location>
</feature>
<feature type="region of interest" description="Disordered" evidence="1">
    <location>
        <begin position="75"/>
        <end position="96"/>
    </location>
</feature>
<evidence type="ECO:0000313" key="4">
    <source>
        <dbReference type="Proteomes" id="UP000703269"/>
    </source>
</evidence>
<feature type="compositionally biased region" description="Basic and acidic residues" evidence="1">
    <location>
        <begin position="340"/>
        <end position="352"/>
    </location>
</feature>
<evidence type="ECO:0000313" key="3">
    <source>
        <dbReference type="EMBL" id="GJE98280.1"/>
    </source>
</evidence>
<feature type="compositionally biased region" description="Basic and acidic residues" evidence="1">
    <location>
        <begin position="663"/>
        <end position="673"/>
    </location>
</feature>
<feature type="region of interest" description="Disordered" evidence="1">
    <location>
        <begin position="176"/>
        <end position="227"/>
    </location>
</feature>
<gene>
    <name evidence="3" type="ORF">PsYK624_145060</name>
</gene>
<dbReference type="PANTHER" id="PTHR39466:SF1">
    <property type="entry name" value="RGS DOMAIN-CONTAINING PROTEIN"/>
    <property type="match status" value="1"/>
</dbReference>
<keyword evidence="4" id="KW-1185">Reference proteome</keyword>
<dbReference type="EMBL" id="BPQB01000085">
    <property type="protein sequence ID" value="GJE98280.1"/>
    <property type="molecule type" value="Genomic_DNA"/>
</dbReference>
<evidence type="ECO:0008006" key="5">
    <source>
        <dbReference type="Google" id="ProtNLM"/>
    </source>
</evidence>
<feature type="compositionally biased region" description="Low complexity" evidence="1">
    <location>
        <begin position="252"/>
        <end position="269"/>
    </location>
</feature>
<feature type="region of interest" description="Disordered" evidence="1">
    <location>
        <begin position="562"/>
        <end position="605"/>
    </location>
</feature>
<feature type="compositionally biased region" description="Low complexity" evidence="1">
    <location>
        <begin position="779"/>
        <end position="800"/>
    </location>
</feature>
<keyword evidence="2" id="KW-0472">Membrane</keyword>
<feature type="region of interest" description="Disordered" evidence="1">
    <location>
        <begin position="835"/>
        <end position="864"/>
    </location>
</feature>
<feature type="region of interest" description="Disordered" evidence="1">
    <location>
        <begin position="1"/>
        <end position="60"/>
    </location>
</feature>
<protein>
    <recommendedName>
        <fullName evidence="5">RGS domain-containing protein</fullName>
    </recommendedName>
</protein>
<feature type="region of interest" description="Disordered" evidence="1">
    <location>
        <begin position="642"/>
        <end position="721"/>
    </location>
</feature>
<feature type="compositionally biased region" description="Low complexity" evidence="1">
    <location>
        <begin position="28"/>
        <end position="43"/>
    </location>
</feature>
<keyword evidence="2" id="KW-0812">Transmembrane</keyword>
<feature type="region of interest" description="Disordered" evidence="1">
    <location>
        <begin position="243"/>
        <end position="299"/>
    </location>
</feature>
<feature type="compositionally biased region" description="Basic and acidic residues" evidence="1">
    <location>
        <begin position="835"/>
        <end position="860"/>
    </location>
</feature>